<evidence type="ECO:0000256" key="1">
    <source>
        <dbReference type="ARBA" id="ARBA00004496"/>
    </source>
</evidence>
<dbReference type="SUPFAM" id="SSF50341">
    <property type="entry name" value="CheW-like"/>
    <property type="match status" value="1"/>
</dbReference>
<gene>
    <name evidence="5" type="ORF">SAMN05216361_2733</name>
</gene>
<proteinExistence type="predicted"/>
<dbReference type="Proteomes" id="UP000184520">
    <property type="component" value="Unassembled WGS sequence"/>
</dbReference>
<dbReference type="AlphaFoldDB" id="A0A1M5LNT3"/>
<keyword evidence="6" id="KW-1185">Reference proteome</keyword>
<dbReference type="InterPro" id="IPR002545">
    <property type="entry name" value="CheW-lke_dom"/>
</dbReference>
<evidence type="ECO:0000313" key="5">
    <source>
        <dbReference type="EMBL" id="SHG66675.1"/>
    </source>
</evidence>
<dbReference type="GO" id="GO:0006935">
    <property type="term" value="P:chemotaxis"/>
    <property type="evidence" value="ECO:0007669"/>
    <property type="project" value="InterPro"/>
</dbReference>
<dbReference type="GO" id="GO:0005829">
    <property type="term" value="C:cytosol"/>
    <property type="evidence" value="ECO:0007669"/>
    <property type="project" value="TreeGrafter"/>
</dbReference>
<evidence type="ECO:0000313" key="6">
    <source>
        <dbReference type="Proteomes" id="UP000184520"/>
    </source>
</evidence>
<organism evidence="5 6">
    <name type="scientific">Marisediminitalea aggregata</name>
    <dbReference type="NCBI Taxonomy" id="634436"/>
    <lineage>
        <taxon>Bacteria</taxon>
        <taxon>Pseudomonadati</taxon>
        <taxon>Pseudomonadota</taxon>
        <taxon>Gammaproteobacteria</taxon>
        <taxon>Alteromonadales</taxon>
        <taxon>Alteromonadaceae</taxon>
        <taxon>Marisediminitalea</taxon>
    </lineage>
</organism>
<comment type="subcellular location">
    <subcellularLocation>
        <location evidence="1">Cytoplasm</location>
    </subcellularLocation>
</comment>
<evidence type="ECO:0000259" key="4">
    <source>
        <dbReference type="PROSITE" id="PS50851"/>
    </source>
</evidence>
<evidence type="ECO:0000256" key="2">
    <source>
        <dbReference type="ARBA" id="ARBA00021483"/>
    </source>
</evidence>
<dbReference type="STRING" id="634436.SAMN05216361_2733"/>
<feature type="domain" description="CheW-like" evidence="4">
    <location>
        <begin position="15"/>
        <end position="155"/>
    </location>
</feature>
<evidence type="ECO:0000256" key="3">
    <source>
        <dbReference type="ARBA" id="ARBA00022490"/>
    </source>
</evidence>
<dbReference type="Gene3D" id="2.40.50.180">
    <property type="entry name" value="CheA-289, Domain 4"/>
    <property type="match status" value="1"/>
</dbReference>
<dbReference type="Pfam" id="PF01584">
    <property type="entry name" value="CheW"/>
    <property type="match status" value="1"/>
</dbReference>
<dbReference type="PANTHER" id="PTHR22617">
    <property type="entry name" value="CHEMOTAXIS SENSOR HISTIDINE KINASE-RELATED"/>
    <property type="match status" value="1"/>
</dbReference>
<protein>
    <recommendedName>
        <fullName evidence="2">Chemotaxis protein CheW</fullName>
    </recommendedName>
</protein>
<dbReference type="OrthoDB" id="9790406at2"/>
<dbReference type="RefSeq" id="WP_073323359.1">
    <property type="nucleotide sequence ID" value="NZ_FQWD01000004.1"/>
</dbReference>
<dbReference type="Gene3D" id="2.30.30.40">
    <property type="entry name" value="SH3 Domains"/>
    <property type="match status" value="1"/>
</dbReference>
<keyword evidence="3" id="KW-0963">Cytoplasm</keyword>
<accession>A0A1M5LNT3</accession>
<dbReference type="GO" id="GO:0007165">
    <property type="term" value="P:signal transduction"/>
    <property type="evidence" value="ECO:0007669"/>
    <property type="project" value="InterPro"/>
</dbReference>
<name>A0A1M5LNT3_9ALTE</name>
<dbReference type="PANTHER" id="PTHR22617:SF45">
    <property type="entry name" value="CHEMOTAXIS PROTEIN CHEW"/>
    <property type="match status" value="1"/>
</dbReference>
<dbReference type="InterPro" id="IPR036061">
    <property type="entry name" value="CheW-like_dom_sf"/>
</dbReference>
<sequence>MTEATLQQSPVGSDEREYLSFVLGKEYYAIDITTVKEIRGYEATTKIANAPAFIKGVLNLRGDIVPIVDLRIKFDVGEPTYNEFTIVIMLHVYDRIVGVVVDGVSDVVRLTEAEVLPPPEFGVAFDSQYLLGLADVDDSMVILVNIEKLITSDALALVDNSQSAALAG</sequence>
<dbReference type="SMART" id="SM00260">
    <property type="entry name" value="CheW"/>
    <property type="match status" value="1"/>
</dbReference>
<dbReference type="EMBL" id="FQWD01000004">
    <property type="protein sequence ID" value="SHG66675.1"/>
    <property type="molecule type" value="Genomic_DNA"/>
</dbReference>
<dbReference type="InterPro" id="IPR039315">
    <property type="entry name" value="CheW"/>
</dbReference>
<reference evidence="6" key="1">
    <citation type="submission" date="2016-11" db="EMBL/GenBank/DDBJ databases">
        <authorList>
            <person name="Varghese N."/>
            <person name="Submissions S."/>
        </authorList>
    </citation>
    <scope>NUCLEOTIDE SEQUENCE [LARGE SCALE GENOMIC DNA]</scope>
    <source>
        <strain evidence="6">CGMCC 1.8995</strain>
    </source>
</reference>
<dbReference type="PROSITE" id="PS50851">
    <property type="entry name" value="CHEW"/>
    <property type="match status" value="1"/>
</dbReference>